<comment type="caution">
    <text evidence="2">Once thought to be involved in copper homeostasis, experiments in E.coli have shown this is not the case.</text>
</comment>
<dbReference type="KEGG" id="scn:Solca_3961"/>
<accession>H8KM32</accession>
<comment type="similarity">
    <text evidence="1 2">Belongs to the CutC family.</text>
</comment>
<evidence type="ECO:0000313" key="4">
    <source>
        <dbReference type="Proteomes" id="UP000007590"/>
    </source>
</evidence>
<evidence type="ECO:0000256" key="1">
    <source>
        <dbReference type="ARBA" id="ARBA00007768"/>
    </source>
</evidence>
<dbReference type="HOGENOM" id="CLU_050555_3_1_10"/>
<dbReference type="Gene3D" id="3.20.20.380">
    <property type="entry name" value="Copper homeostasis (CutC) domain"/>
    <property type="match status" value="1"/>
</dbReference>
<evidence type="ECO:0000256" key="2">
    <source>
        <dbReference type="HAMAP-Rule" id="MF_00795"/>
    </source>
</evidence>
<dbReference type="EMBL" id="CP003349">
    <property type="protein sequence ID" value="AFD08954.1"/>
    <property type="molecule type" value="Genomic_DNA"/>
</dbReference>
<dbReference type="PANTHER" id="PTHR12598">
    <property type="entry name" value="COPPER HOMEOSTASIS PROTEIN CUTC"/>
    <property type="match status" value="1"/>
</dbReference>
<dbReference type="Proteomes" id="UP000007590">
    <property type="component" value="Chromosome"/>
</dbReference>
<protein>
    <recommendedName>
        <fullName evidence="2">PF03932 family protein CutC</fullName>
    </recommendedName>
</protein>
<proteinExistence type="inferred from homology"/>
<name>H8KM32_SOLCM</name>
<dbReference type="PANTHER" id="PTHR12598:SF0">
    <property type="entry name" value="COPPER HOMEOSTASIS PROTEIN CUTC HOMOLOG"/>
    <property type="match status" value="1"/>
</dbReference>
<dbReference type="HAMAP" id="MF_00795">
    <property type="entry name" value="CutC"/>
    <property type="match status" value="1"/>
</dbReference>
<evidence type="ECO:0000313" key="3">
    <source>
        <dbReference type="EMBL" id="AFD08954.1"/>
    </source>
</evidence>
<dbReference type="Pfam" id="PF03932">
    <property type="entry name" value="CutC"/>
    <property type="match status" value="1"/>
</dbReference>
<dbReference type="SUPFAM" id="SSF110395">
    <property type="entry name" value="CutC-like"/>
    <property type="match status" value="1"/>
</dbReference>
<dbReference type="eggNOG" id="COG3142">
    <property type="taxonomic scope" value="Bacteria"/>
</dbReference>
<organism evidence="3 4">
    <name type="scientific">Solitalea canadensis (strain ATCC 29591 / DSM 3403 / JCM 21819 / LMG 8368 / NBRC 15130 / NCIMB 12057 / USAM 9D)</name>
    <name type="common">Flexibacter canadensis</name>
    <dbReference type="NCBI Taxonomy" id="929556"/>
    <lineage>
        <taxon>Bacteria</taxon>
        <taxon>Pseudomonadati</taxon>
        <taxon>Bacteroidota</taxon>
        <taxon>Sphingobacteriia</taxon>
        <taxon>Sphingobacteriales</taxon>
        <taxon>Sphingobacteriaceae</taxon>
        <taxon>Solitalea</taxon>
    </lineage>
</organism>
<dbReference type="STRING" id="929556.Solca_3961"/>
<gene>
    <name evidence="2" type="primary">cutC</name>
    <name evidence="3" type="ordered locus">Solca_3961</name>
</gene>
<dbReference type="OrthoDB" id="9815677at2"/>
<dbReference type="RefSeq" id="WP_014682177.1">
    <property type="nucleotide sequence ID" value="NC_017770.1"/>
</dbReference>
<comment type="subcellular location">
    <subcellularLocation>
        <location evidence="2">Cytoplasm</location>
    </subcellularLocation>
</comment>
<keyword evidence="4" id="KW-1185">Reference proteome</keyword>
<dbReference type="InterPro" id="IPR036822">
    <property type="entry name" value="CutC-like_dom_sf"/>
</dbReference>
<keyword evidence="2" id="KW-0963">Cytoplasm</keyword>
<dbReference type="FunFam" id="3.20.20.380:FF:000001">
    <property type="entry name" value="Copper homeostasis protein CutC"/>
    <property type="match status" value="1"/>
</dbReference>
<sequence>MNSTNLYHQNTGEYELEICCYSADSVIEAAKGGANRVELCDNMQDGGTTPSAGTIAQARKVEGIKLYVIIRPRGGDFCYNDIEFEAMKYDIGEVKRLGVDGIVIGLLNPDGSVDTERTKELVELARPLDVTFHRAFDMTADPHKALESVIECGVSRVLTSGTYNTAVEGVELLGELVRLANGRIAIMAGSGVNAGNIQQLQQAGVRQFHSSAMKFVTTAMQYQNPKIKMGKESQHSEFEKGIVDEEKVKAMKEILINLHRQSVTS</sequence>
<dbReference type="InterPro" id="IPR005627">
    <property type="entry name" value="CutC-like"/>
</dbReference>
<reference evidence="3" key="1">
    <citation type="submission" date="2012-02" db="EMBL/GenBank/DDBJ databases">
        <title>The complete genome of Solitalea canadensis DSM 3403.</title>
        <authorList>
            <consortium name="US DOE Joint Genome Institute (JGI-PGF)"/>
            <person name="Lucas S."/>
            <person name="Copeland A."/>
            <person name="Lapidus A."/>
            <person name="Glavina del Rio T."/>
            <person name="Dalin E."/>
            <person name="Tice H."/>
            <person name="Bruce D."/>
            <person name="Goodwin L."/>
            <person name="Pitluck S."/>
            <person name="Peters L."/>
            <person name="Ovchinnikova G."/>
            <person name="Lu M."/>
            <person name="Kyrpides N."/>
            <person name="Mavromatis K."/>
            <person name="Ivanova N."/>
            <person name="Brettin T."/>
            <person name="Detter J.C."/>
            <person name="Han C."/>
            <person name="Larimer F."/>
            <person name="Land M."/>
            <person name="Hauser L."/>
            <person name="Markowitz V."/>
            <person name="Cheng J.-F."/>
            <person name="Hugenholtz P."/>
            <person name="Woyke T."/>
            <person name="Wu D."/>
            <person name="Spring S."/>
            <person name="Schroeder M."/>
            <person name="Kopitz M."/>
            <person name="Brambilla E."/>
            <person name="Klenk H.-P."/>
            <person name="Eisen J.A."/>
        </authorList>
    </citation>
    <scope>NUCLEOTIDE SEQUENCE</scope>
    <source>
        <strain evidence="3">DSM 3403</strain>
    </source>
</reference>
<dbReference type="GO" id="GO:0005737">
    <property type="term" value="C:cytoplasm"/>
    <property type="evidence" value="ECO:0007669"/>
    <property type="project" value="UniProtKB-SubCell"/>
</dbReference>
<dbReference type="AlphaFoldDB" id="H8KM32"/>
<dbReference type="GO" id="GO:0005507">
    <property type="term" value="F:copper ion binding"/>
    <property type="evidence" value="ECO:0007669"/>
    <property type="project" value="TreeGrafter"/>
</dbReference>